<comment type="caution">
    <text evidence="5">The sequence shown here is derived from an EMBL/GenBank/DDBJ whole genome shotgun (WGS) entry which is preliminary data.</text>
</comment>
<gene>
    <name evidence="5" type="ORF">GCM10009838_17180</name>
</gene>
<dbReference type="PRINTS" id="PR00757">
    <property type="entry name" value="AMINEOXDASEF"/>
</dbReference>
<evidence type="ECO:0000313" key="5">
    <source>
        <dbReference type="EMBL" id="GAA1961204.1"/>
    </source>
</evidence>
<dbReference type="Gene3D" id="3.90.660.10">
    <property type="match status" value="1"/>
</dbReference>
<dbReference type="PANTHER" id="PTHR43563">
    <property type="entry name" value="AMINE OXIDASE"/>
    <property type="match status" value="1"/>
</dbReference>
<evidence type="ECO:0000256" key="1">
    <source>
        <dbReference type="ARBA" id="ARBA00001974"/>
    </source>
</evidence>
<protein>
    <submittedName>
        <fullName evidence="5">Flavin monoamine oxidase family protein</fullName>
    </submittedName>
</protein>
<dbReference type="SUPFAM" id="SSF51905">
    <property type="entry name" value="FAD/NAD(P)-binding domain"/>
    <property type="match status" value="1"/>
</dbReference>
<dbReference type="PANTHER" id="PTHR43563:SF1">
    <property type="entry name" value="AMINE OXIDASE [FLAVIN-CONTAINING] B"/>
    <property type="match status" value="1"/>
</dbReference>
<evidence type="ECO:0000256" key="2">
    <source>
        <dbReference type="ARBA" id="ARBA00005995"/>
    </source>
</evidence>
<dbReference type="SUPFAM" id="SSF54373">
    <property type="entry name" value="FAD-linked reductases, C-terminal domain"/>
    <property type="match status" value="1"/>
</dbReference>
<sequence length="447" mass="47305">MRVLIVGAGLAGLVAADRLRRGGAAVTVLEARERVGGRTHGVEVAPEAAPGAWADAGAAYLGDRHTELLGLLAEHDLKTTPTSTEGSSVFELGDSPDGPRTCPGRFPPLNAVVLGELFDHLADLTSRVDVAAPWNTPGAAELDDTTAAEWAEATLRHPDARVFFPLFLGEMMAADPADISVLHMAFYLRSGGGLRYLNAFEGGAQEYRVDGGAHQLAERLAAELDVRLGAVVTAVHQHAGGVSVLTEDGGRHEADRVVVAIPPVLADGVDFVPQLPATRSTTRTAPGCAVKVQLVYPEPAWREEGLSGWSVNAAGPLLSTVDDSPAGHRVGVLTGFVTGAEAHRFSSLRPQEQRARARTQARRLFPNLPDPLAVHVTDWIADPYARGCYAALFGPGDWLRLGPRLTAPHGRVHWAGTETSTEFFGLMEGAIRSGRRAAAEILTLPGS</sequence>
<evidence type="ECO:0000259" key="4">
    <source>
        <dbReference type="Pfam" id="PF01593"/>
    </source>
</evidence>
<dbReference type="InterPro" id="IPR002937">
    <property type="entry name" value="Amino_oxidase"/>
</dbReference>
<dbReference type="InterPro" id="IPR036188">
    <property type="entry name" value="FAD/NAD-bd_sf"/>
</dbReference>
<keyword evidence="3" id="KW-0560">Oxidoreductase</keyword>
<evidence type="ECO:0000313" key="6">
    <source>
        <dbReference type="Proteomes" id="UP001499854"/>
    </source>
</evidence>
<dbReference type="Gene3D" id="1.10.405.10">
    <property type="entry name" value="Guanine Nucleotide Dissociation Inhibitor, domain 1"/>
    <property type="match status" value="1"/>
</dbReference>
<keyword evidence="6" id="KW-1185">Reference proteome</keyword>
<dbReference type="InterPro" id="IPR001613">
    <property type="entry name" value="Flavin_amine_oxidase"/>
</dbReference>
<accession>A0ABN2R050</accession>
<name>A0ABN2R050_9ACTN</name>
<dbReference type="Proteomes" id="UP001499854">
    <property type="component" value="Unassembled WGS sequence"/>
</dbReference>
<dbReference type="Gene3D" id="3.50.50.60">
    <property type="entry name" value="FAD/NAD(P)-binding domain"/>
    <property type="match status" value="1"/>
</dbReference>
<proteinExistence type="inferred from homology"/>
<feature type="domain" description="Amine oxidase" evidence="4">
    <location>
        <begin position="10"/>
        <end position="442"/>
    </location>
</feature>
<comment type="cofactor">
    <cofactor evidence="1">
        <name>FAD</name>
        <dbReference type="ChEBI" id="CHEBI:57692"/>
    </cofactor>
</comment>
<organism evidence="5 6">
    <name type="scientific">Catenulispora subtropica</name>
    <dbReference type="NCBI Taxonomy" id="450798"/>
    <lineage>
        <taxon>Bacteria</taxon>
        <taxon>Bacillati</taxon>
        <taxon>Actinomycetota</taxon>
        <taxon>Actinomycetes</taxon>
        <taxon>Catenulisporales</taxon>
        <taxon>Catenulisporaceae</taxon>
        <taxon>Catenulispora</taxon>
    </lineage>
</organism>
<evidence type="ECO:0000256" key="3">
    <source>
        <dbReference type="ARBA" id="ARBA00023002"/>
    </source>
</evidence>
<comment type="similarity">
    <text evidence="2">Belongs to the flavin monoamine oxidase family.</text>
</comment>
<dbReference type="EMBL" id="BAAAQM010000007">
    <property type="protein sequence ID" value="GAA1961204.1"/>
    <property type="molecule type" value="Genomic_DNA"/>
</dbReference>
<dbReference type="Pfam" id="PF01593">
    <property type="entry name" value="Amino_oxidase"/>
    <property type="match status" value="1"/>
</dbReference>
<reference evidence="5 6" key="1">
    <citation type="journal article" date="2019" name="Int. J. Syst. Evol. Microbiol.">
        <title>The Global Catalogue of Microorganisms (GCM) 10K type strain sequencing project: providing services to taxonomists for standard genome sequencing and annotation.</title>
        <authorList>
            <consortium name="The Broad Institute Genomics Platform"/>
            <consortium name="The Broad Institute Genome Sequencing Center for Infectious Disease"/>
            <person name="Wu L."/>
            <person name="Ma J."/>
        </authorList>
    </citation>
    <scope>NUCLEOTIDE SEQUENCE [LARGE SCALE GENOMIC DNA]</scope>
    <source>
        <strain evidence="5 6">JCM 16013</strain>
    </source>
</reference>
<dbReference type="InterPro" id="IPR050703">
    <property type="entry name" value="Flavin_MAO"/>
</dbReference>
<dbReference type="RefSeq" id="WP_344656407.1">
    <property type="nucleotide sequence ID" value="NZ_BAAAQM010000007.1"/>
</dbReference>